<feature type="region of interest" description="Disordered" evidence="2">
    <location>
        <begin position="104"/>
        <end position="131"/>
    </location>
</feature>
<accession>A0A165LZH7</accession>
<comment type="caution">
    <text evidence="3">The sequence shown here is derived from an EMBL/GenBank/DDBJ whole genome shotgun (WGS) entry which is preliminary data.</text>
</comment>
<gene>
    <name evidence="3" type="ORF">AV649_11715</name>
</gene>
<dbReference type="AlphaFoldDB" id="A0A165LZH7"/>
<proteinExistence type="predicted"/>
<name>A0A165LZH7_9BACI</name>
<dbReference type="OrthoDB" id="1821976at2"/>
<evidence type="ECO:0000256" key="2">
    <source>
        <dbReference type="SAM" id="MobiDB-lite"/>
    </source>
</evidence>
<dbReference type="EMBL" id="LQQY01000002">
    <property type="protein sequence ID" value="KZE53419.1"/>
    <property type="molecule type" value="Genomic_DNA"/>
</dbReference>
<dbReference type="RefSeq" id="WP_063190530.1">
    <property type="nucleotide sequence ID" value="NZ_LQQY01000002.1"/>
</dbReference>
<dbReference type="GO" id="GO:0003677">
    <property type="term" value="F:DNA binding"/>
    <property type="evidence" value="ECO:0007669"/>
    <property type="project" value="UniProtKB-KW"/>
</dbReference>
<sequence length="252" mass="29632">MPDSFFFPVYSGLISPEHKESIGPALWEFLWLISKTTKEIVEENETWGIVLGGKPIKICEISNDLGGSERTAKRNIARLKEFGYIETKRAPYGEIYRVRNSKKFNKKRSAKNGTSEQRDVPHLSKRSAKSVISNKDIKDIKRKKEGERTMNDLQIENSSSKELIKNKYLKRRAYGFDLSPGDEQAIDRLVEDALPVEKVLEWIDEIFDEYKPKHRMDRIKHFKYLEVTILDKWVKEQQPDKRQRKDIDWENL</sequence>
<dbReference type="InterPro" id="IPR011991">
    <property type="entry name" value="ArsR-like_HTH"/>
</dbReference>
<dbReference type="CDD" id="cd00090">
    <property type="entry name" value="HTH_ARSR"/>
    <property type="match status" value="1"/>
</dbReference>
<protein>
    <recommendedName>
        <fullName evidence="5">Helix-turn-helix domain-containing protein</fullName>
    </recommendedName>
</protein>
<evidence type="ECO:0000313" key="4">
    <source>
        <dbReference type="Proteomes" id="UP000076510"/>
    </source>
</evidence>
<dbReference type="Proteomes" id="UP000076510">
    <property type="component" value="Unassembled WGS sequence"/>
</dbReference>
<evidence type="ECO:0008006" key="5">
    <source>
        <dbReference type="Google" id="ProtNLM"/>
    </source>
</evidence>
<reference evidence="4" key="1">
    <citation type="submission" date="2016-01" db="EMBL/GenBank/DDBJ databases">
        <title>Whole genome sequencing of Bhargavaea cecembensis T14.</title>
        <authorList>
            <person name="Hong K.W."/>
        </authorList>
    </citation>
    <scope>NUCLEOTIDE SEQUENCE [LARGE SCALE GENOMIC DNA]</scope>
    <source>
        <strain evidence="4">M19</strain>
    </source>
</reference>
<evidence type="ECO:0000313" key="3">
    <source>
        <dbReference type="EMBL" id="KZE53419.1"/>
    </source>
</evidence>
<evidence type="ECO:0000256" key="1">
    <source>
        <dbReference type="ARBA" id="ARBA00023125"/>
    </source>
</evidence>
<organism evidence="3 4">
    <name type="scientific">Rossellomorea marisflavi</name>
    <dbReference type="NCBI Taxonomy" id="189381"/>
    <lineage>
        <taxon>Bacteria</taxon>
        <taxon>Bacillati</taxon>
        <taxon>Bacillota</taxon>
        <taxon>Bacilli</taxon>
        <taxon>Bacillales</taxon>
        <taxon>Bacillaceae</taxon>
        <taxon>Rossellomorea</taxon>
    </lineage>
</organism>
<keyword evidence="1" id="KW-0238">DNA-binding</keyword>